<dbReference type="PANTHER" id="PTHR43008:SF4">
    <property type="entry name" value="CHAIN DEHYDROGENASE, PUTATIVE (AFU_ORTHOLOGUE AFUA_4G08710)-RELATED"/>
    <property type="match status" value="1"/>
</dbReference>
<reference evidence="4 5" key="1">
    <citation type="journal article" date="2018" name="Nat. Ecol. Evol.">
        <title>Pezizomycetes genomes reveal the molecular basis of ectomycorrhizal truffle lifestyle.</title>
        <authorList>
            <person name="Murat C."/>
            <person name="Payen T."/>
            <person name="Noel B."/>
            <person name="Kuo A."/>
            <person name="Morin E."/>
            <person name="Chen J."/>
            <person name="Kohler A."/>
            <person name="Krizsan K."/>
            <person name="Balestrini R."/>
            <person name="Da Silva C."/>
            <person name="Montanini B."/>
            <person name="Hainaut M."/>
            <person name="Levati E."/>
            <person name="Barry K.W."/>
            <person name="Belfiori B."/>
            <person name="Cichocki N."/>
            <person name="Clum A."/>
            <person name="Dockter R.B."/>
            <person name="Fauchery L."/>
            <person name="Guy J."/>
            <person name="Iotti M."/>
            <person name="Le Tacon F."/>
            <person name="Lindquist E.A."/>
            <person name="Lipzen A."/>
            <person name="Malagnac F."/>
            <person name="Mello A."/>
            <person name="Molinier V."/>
            <person name="Miyauchi S."/>
            <person name="Poulain J."/>
            <person name="Riccioni C."/>
            <person name="Rubini A."/>
            <person name="Sitrit Y."/>
            <person name="Splivallo R."/>
            <person name="Traeger S."/>
            <person name="Wang M."/>
            <person name="Zifcakova L."/>
            <person name="Wipf D."/>
            <person name="Zambonelli A."/>
            <person name="Paolocci F."/>
            <person name="Nowrousian M."/>
            <person name="Ottonello S."/>
            <person name="Baldrian P."/>
            <person name="Spatafora J.W."/>
            <person name="Henrissat B."/>
            <person name="Nagy L.G."/>
            <person name="Aury J.M."/>
            <person name="Wincker P."/>
            <person name="Grigoriev I.V."/>
            <person name="Bonfante P."/>
            <person name="Martin F.M."/>
        </authorList>
    </citation>
    <scope>NUCLEOTIDE SEQUENCE [LARGE SCALE GENOMIC DNA]</scope>
    <source>
        <strain evidence="4 5">ATCC MYA-4762</strain>
    </source>
</reference>
<dbReference type="PRINTS" id="PR00080">
    <property type="entry name" value="SDRFAMILY"/>
</dbReference>
<dbReference type="PANTHER" id="PTHR43008">
    <property type="entry name" value="BENZIL REDUCTASE"/>
    <property type="match status" value="1"/>
</dbReference>
<proteinExistence type="inferred from homology"/>
<dbReference type="EMBL" id="ML121527">
    <property type="protein sequence ID" value="RPB29552.1"/>
    <property type="molecule type" value="Genomic_DNA"/>
</dbReference>
<dbReference type="OrthoDB" id="1888931at2759"/>
<evidence type="ECO:0000256" key="2">
    <source>
        <dbReference type="ARBA" id="ARBA00022857"/>
    </source>
</evidence>
<evidence type="ECO:0000256" key="1">
    <source>
        <dbReference type="ARBA" id="ARBA00006484"/>
    </source>
</evidence>
<comment type="similarity">
    <text evidence="1">Belongs to the short-chain dehydrogenases/reductases (SDR) family.</text>
</comment>
<dbReference type="PRINTS" id="PR00081">
    <property type="entry name" value="GDHRDH"/>
</dbReference>
<evidence type="ECO:0000313" key="5">
    <source>
        <dbReference type="Proteomes" id="UP000267821"/>
    </source>
</evidence>
<dbReference type="GO" id="GO:0050664">
    <property type="term" value="F:oxidoreductase activity, acting on NAD(P)H, oxygen as acceptor"/>
    <property type="evidence" value="ECO:0007669"/>
    <property type="project" value="TreeGrafter"/>
</dbReference>
<dbReference type="FunFam" id="3.40.50.720:FF:000090">
    <property type="entry name" value="NADP-dependent mannitol dehydrogenase"/>
    <property type="match status" value="1"/>
</dbReference>
<sequence>MGSNPPPAVNLPVGLGATASIALPPTLRRFCLDGKVAVVTGGARGLGFCMSEALCEVGLKAIAIMDVLQDHGDAAVAELHKKYNVAAAFYKVDVRDAQAVSDVISSIASDLGGIDILICSAGIADSNIPAETYDVEKFRRLIDINLTGTFLCAQATGRVMIEQKTGGSIVFIASMSGHIVNWPQQQSCYNASKAGVIQLGKSLAAEWAPHNIRVNSISPGYMDTALNRVPALEAQKKLWCSRTPMNRLGNVDELNNIAVFLASDASTFMTGSDLVIDGGYCAW</sequence>
<dbReference type="SUPFAM" id="SSF51735">
    <property type="entry name" value="NAD(P)-binding Rossmann-fold domains"/>
    <property type="match status" value="1"/>
</dbReference>
<gene>
    <name evidence="4" type="ORF">L211DRAFT_832258</name>
</gene>
<evidence type="ECO:0000256" key="3">
    <source>
        <dbReference type="ARBA" id="ARBA00023002"/>
    </source>
</evidence>
<dbReference type="STRING" id="1051890.A0A3N4MAX8"/>
<keyword evidence="2" id="KW-0521">NADP</keyword>
<dbReference type="AlphaFoldDB" id="A0A3N4MAX8"/>
<keyword evidence="3" id="KW-0560">Oxidoreductase</keyword>
<name>A0A3N4MAX8_9PEZI</name>
<dbReference type="Pfam" id="PF13561">
    <property type="entry name" value="adh_short_C2"/>
    <property type="match status" value="1"/>
</dbReference>
<dbReference type="InterPro" id="IPR036291">
    <property type="entry name" value="NAD(P)-bd_dom_sf"/>
</dbReference>
<dbReference type="InterPro" id="IPR020904">
    <property type="entry name" value="Sc_DH/Rdtase_CS"/>
</dbReference>
<protein>
    <submittedName>
        <fullName evidence="4">NAD(P)-binding protein</fullName>
    </submittedName>
</protein>
<dbReference type="GO" id="GO:0019594">
    <property type="term" value="P:mannitol metabolic process"/>
    <property type="evidence" value="ECO:0007669"/>
    <property type="project" value="UniProtKB-ARBA"/>
</dbReference>
<dbReference type="InParanoid" id="A0A3N4MAX8"/>
<evidence type="ECO:0000313" key="4">
    <source>
        <dbReference type="EMBL" id="RPB29552.1"/>
    </source>
</evidence>
<organism evidence="4 5">
    <name type="scientific">Terfezia boudieri ATCC MYA-4762</name>
    <dbReference type="NCBI Taxonomy" id="1051890"/>
    <lineage>
        <taxon>Eukaryota</taxon>
        <taxon>Fungi</taxon>
        <taxon>Dikarya</taxon>
        <taxon>Ascomycota</taxon>
        <taxon>Pezizomycotina</taxon>
        <taxon>Pezizomycetes</taxon>
        <taxon>Pezizales</taxon>
        <taxon>Pezizaceae</taxon>
        <taxon>Terfezia</taxon>
    </lineage>
</organism>
<dbReference type="Gene3D" id="3.40.50.720">
    <property type="entry name" value="NAD(P)-binding Rossmann-like Domain"/>
    <property type="match status" value="1"/>
</dbReference>
<keyword evidence="5" id="KW-1185">Reference proteome</keyword>
<dbReference type="InterPro" id="IPR002347">
    <property type="entry name" value="SDR_fam"/>
</dbReference>
<accession>A0A3N4MAX8</accession>
<dbReference type="GO" id="GO:0050085">
    <property type="term" value="F:mannitol 2-dehydrogenase (NADP+) activity"/>
    <property type="evidence" value="ECO:0007669"/>
    <property type="project" value="UniProtKB-ARBA"/>
</dbReference>
<dbReference type="PROSITE" id="PS00061">
    <property type="entry name" value="ADH_SHORT"/>
    <property type="match status" value="1"/>
</dbReference>
<dbReference type="Proteomes" id="UP000267821">
    <property type="component" value="Unassembled WGS sequence"/>
</dbReference>
<dbReference type="FunCoup" id="A0A3N4MAX8">
    <property type="interactions" value="251"/>
</dbReference>